<evidence type="ECO:0000313" key="4">
    <source>
        <dbReference type="EMBL" id="KXH34742.1"/>
    </source>
</evidence>
<evidence type="ECO:0000259" key="3">
    <source>
        <dbReference type="Pfam" id="PF24883"/>
    </source>
</evidence>
<feature type="region of interest" description="Disordered" evidence="2">
    <location>
        <begin position="1"/>
        <end position="31"/>
    </location>
</feature>
<organism evidence="4 5">
    <name type="scientific">Colletotrichum salicis</name>
    <dbReference type="NCBI Taxonomy" id="1209931"/>
    <lineage>
        <taxon>Eukaryota</taxon>
        <taxon>Fungi</taxon>
        <taxon>Dikarya</taxon>
        <taxon>Ascomycota</taxon>
        <taxon>Pezizomycotina</taxon>
        <taxon>Sordariomycetes</taxon>
        <taxon>Hypocreomycetidae</taxon>
        <taxon>Glomerellales</taxon>
        <taxon>Glomerellaceae</taxon>
        <taxon>Colletotrichum</taxon>
        <taxon>Colletotrichum acutatum species complex</taxon>
    </lineage>
</organism>
<protein>
    <recommendedName>
        <fullName evidence="3">Nephrocystin 3-like N-terminal domain-containing protein</fullName>
    </recommendedName>
</protein>
<gene>
    <name evidence="4" type="ORF">CSAL01_08055</name>
</gene>
<dbReference type="PANTHER" id="PTHR10039">
    <property type="entry name" value="AMELOGENIN"/>
    <property type="match status" value="1"/>
</dbReference>
<evidence type="ECO:0000256" key="2">
    <source>
        <dbReference type="SAM" id="MobiDB-lite"/>
    </source>
</evidence>
<dbReference type="InterPro" id="IPR036770">
    <property type="entry name" value="Ankyrin_rpt-contain_sf"/>
</dbReference>
<dbReference type="EMBL" id="JFFI01002404">
    <property type="protein sequence ID" value="KXH34742.1"/>
    <property type="molecule type" value="Genomic_DNA"/>
</dbReference>
<proteinExistence type="predicted"/>
<dbReference type="PANTHER" id="PTHR10039:SF14">
    <property type="entry name" value="NACHT DOMAIN-CONTAINING PROTEIN"/>
    <property type="match status" value="1"/>
</dbReference>
<dbReference type="Gene3D" id="1.25.40.20">
    <property type="entry name" value="Ankyrin repeat-containing domain"/>
    <property type="match status" value="1"/>
</dbReference>
<accession>A0A135SFQ8</accession>
<name>A0A135SFQ8_9PEZI</name>
<dbReference type="Proteomes" id="UP000070121">
    <property type="component" value="Unassembled WGS sequence"/>
</dbReference>
<keyword evidence="5" id="KW-1185">Reference proteome</keyword>
<dbReference type="AlphaFoldDB" id="A0A135SFQ8"/>
<dbReference type="OrthoDB" id="163438at2759"/>
<keyword evidence="1" id="KW-0677">Repeat</keyword>
<feature type="compositionally biased region" description="Polar residues" evidence="2">
    <location>
        <begin position="1"/>
        <end position="22"/>
    </location>
</feature>
<dbReference type="InterPro" id="IPR056884">
    <property type="entry name" value="NPHP3-like_N"/>
</dbReference>
<evidence type="ECO:0000256" key="1">
    <source>
        <dbReference type="ARBA" id="ARBA00022737"/>
    </source>
</evidence>
<dbReference type="Pfam" id="PF24883">
    <property type="entry name" value="NPHP3_N"/>
    <property type="match status" value="1"/>
</dbReference>
<dbReference type="SUPFAM" id="SSF48403">
    <property type="entry name" value="Ankyrin repeat"/>
    <property type="match status" value="1"/>
</dbReference>
<comment type="caution">
    <text evidence="4">The sequence shown here is derived from an EMBL/GenBank/DDBJ whole genome shotgun (WGS) entry which is preliminary data.</text>
</comment>
<dbReference type="STRING" id="1209931.A0A135SFQ8"/>
<evidence type="ECO:0000313" key="5">
    <source>
        <dbReference type="Proteomes" id="UP000070121"/>
    </source>
</evidence>
<reference evidence="4 5" key="1">
    <citation type="submission" date="2014-02" db="EMBL/GenBank/DDBJ databases">
        <title>The genome sequence of Colletotrichum salicis CBS 607.94.</title>
        <authorList>
            <person name="Baroncelli R."/>
            <person name="Thon M.R."/>
        </authorList>
    </citation>
    <scope>NUCLEOTIDE SEQUENCE [LARGE SCALE GENOMIC DNA]</scope>
    <source>
        <strain evidence="4 5">CBS 607.94</strain>
    </source>
</reference>
<sequence>MDSGLTTLASSNASLVKPSPSSFHKYPPEPSPLPADLEEKIECYGFNDHERATVAICALLRQVYEQNSELMDESTVAKFEADGSHLVNSFSGLFDILLEAAKRVETELICLFDALDECNEDDCRQITATLAKHYMKPPKHSRLKFIITSRPYARIRRSLRSLETSIPTIHLRGDDESNTESISAEITIVIHHRLQSIAQIQLLEEEEVKLLEESLFTWQYRTYLWVKLAIDFIESRLESPTRENVQTIFNSVPEKLDGLYEKILERSANKERARKAFHIIRGANRPLDLTEISMALFIERNHQQTSQICQEPMKIFQSYLREIYGLFVAVVGGTVHLLHETAREFLAYQNGYEALQSTWLHSITPNESHLVMAKACVWYILLDDLRPYYSDDSAAGFARMLSGFGAYAFNDWTLHVKECEEHPYNTGSFRDDVVSLCKVTSNYMTRREWMHYSHPLTLEEERRWSEGHEDIFQPEHSNLQDRTPLNFATLYGLQLTASKLLLEDPHGSRKDYERGRTKLWWAAKLGHASIIRLPLTKYVDSEYAEIALHRRQNRYTPLVVAIRGRHKAAAGTLLQDLKISFAAPCGDQPNWKPVHYAPVDKNLFQLLLADQHTVSDVTDEDQHILLDEIFKSGNTQGLKSLLQNGRFENAFRSSDRKNGRPAFCKLADLDSFIPAWAFEEVRLDMMRLLVHELCSRCLEARLQEQVSRVLGSGQERQYDGPILSLVRTTPQT</sequence>
<feature type="domain" description="Nephrocystin 3-like N-terminal" evidence="3">
    <location>
        <begin position="47"/>
        <end position="150"/>
    </location>
</feature>